<proteinExistence type="inferred from homology"/>
<organism evidence="6">
    <name type="scientific">hydrothermal vent metagenome</name>
    <dbReference type="NCBI Taxonomy" id="652676"/>
    <lineage>
        <taxon>unclassified sequences</taxon>
        <taxon>metagenomes</taxon>
        <taxon>ecological metagenomes</taxon>
    </lineage>
</organism>
<dbReference type="EMBL" id="UOFC01000088">
    <property type="protein sequence ID" value="VAW46123.1"/>
    <property type="molecule type" value="Genomic_DNA"/>
</dbReference>
<name>A0A3B0W137_9ZZZZ</name>
<dbReference type="InterPro" id="IPR003772">
    <property type="entry name" value="YceD"/>
</dbReference>
<sequence length="171" mass="19555">MLDKLPEFIDPINAVNHNKQFVGRVNQSRLERLVELVGSADRDVQVELSFYYDRVLKFPAFTMKLETVLELQCQRSLDMFDLLIQSEVKGVFTESLVLTEDLPAGIEVFELTEDKMSSFNWVEEELLLSVPLAPINDSSSMPYKNMDASELADDDSTEKPNPFAMLQMLKK</sequence>
<evidence type="ECO:0000256" key="4">
    <source>
        <dbReference type="ARBA" id="ARBA00022517"/>
    </source>
</evidence>
<dbReference type="GO" id="GO:0005829">
    <property type="term" value="C:cytosol"/>
    <property type="evidence" value="ECO:0007669"/>
    <property type="project" value="TreeGrafter"/>
</dbReference>
<dbReference type="PANTHER" id="PTHR38099:SF1">
    <property type="entry name" value="LARGE RIBOSOMAL RNA SUBUNIT ACCUMULATION PROTEIN YCED"/>
    <property type="match status" value="1"/>
</dbReference>
<gene>
    <name evidence="6" type="ORF">MNBD_GAMMA03-762</name>
</gene>
<evidence type="ECO:0000256" key="5">
    <source>
        <dbReference type="ARBA" id="ARBA00031841"/>
    </source>
</evidence>
<dbReference type="Pfam" id="PF02620">
    <property type="entry name" value="YceD"/>
    <property type="match status" value="1"/>
</dbReference>
<comment type="function">
    <text evidence="1">Plays a role in synthesis, processing and/or stability of 23S rRNA.</text>
</comment>
<evidence type="ECO:0000256" key="2">
    <source>
        <dbReference type="ARBA" id="ARBA00010740"/>
    </source>
</evidence>
<dbReference type="GO" id="GO:0042254">
    <property type="term" value="P:ribosome biogenesis"/>
    <property type="evidence" value="ECO:0007669"/>
    <property type="project" value="UniProtKB-KW"/>
</dbReference>
<dbReference type="PANTHER" id="PTHR38099">
    <property type="entry name" value="LARGE RIBOSOMAL RNA SUBUNIT ACCUMULATION PROTEIN YCED"/>
    <property type="match status" value="1"/>
</dbReference>
<comment type="similarity">
    <text evidence="2">Belongs to the DUF177 domain family.</text>
</comment>
<evidence type="ECO:0000256" key="3">
    <source>
        <dbReference type="ARBA" id="ARBA00015716"/>
    </source>
</evidence>
<evidence type="ECO:0000313" key="6">
    <source>
        <dbReference type="EMBL" id="VAW46123.1"/>
    </source>
</evidence>
<reference evidence="6" key="1">
    <citation type="submission" date="2018-06" db="EMBL/GenBank/DDBJ databases">
        <authorList>
            <person name="Zhirakovskaya E."/>
        </authorList>
    </citation>
    <scope>NUCLEOTIDE SEQUENCE</scope>
</reference>
<accession>A0A3B0W137</accession>
<keyword evidence="4" id="KW-0690">Ribosome biogenesis</keyword>
<evidence type="ECO:0000256" key="1">
    <source>
        <dbReference type="ARBA" id="ARBA00002868"/>
    </source>
</evidence>
<dbReference type="AlphaFoldDB" id="A0A3B0W137"/>
<dbReference type="InterPro" id="IPR039255">
    <property type="entry name" value="YceD_bac"/>
</dbReference>
<protein>
    <recommendedName>
        <fullName evidence="3">Large ribosomal RNA subunit accumulation protein YceD</fullName>
    </recommendedName>
    <alternativeName>
        <fullName evidence="5">23S rRNA accumulation protein YceD</fullName>
    </alternativeName>
</protein>